<evidence type="ECO:0000313" key="4">
    <source>
        <dbReference type="EMBL" id="ABB38460.1"/>
    </source>
</evidence>
<dbReference type="FunFam" id="1.10.275.10:FF:000001">
    <property type="entry name" value="Fumarate hydratase, mitochondrial"/>
    <property type="match status" value="1"/>
</dbReference>
<dbReference type="GO" id="GO:0006099">
    <property type="term" value="P:tricarboxylic acid cycle"/>
    <property type="evidence" value="ECO:0007669"/>
    <property type="project" value="InterPro"/>
</dbReference>
<dbReference type="GO" id="GO:0005829">
    <property type="term" value="C:cytosol"/>
    <property type="evidence" value="ECO:0007669"/>
    <property type="project" value="TreeGrafter"/>
</dbReference>
<dbReference type="GO" id="GO:0008797">
    <property type="term" value="F:aspartate ammonia-lyase activity"/>
    <property type="evidence" value="ECO:0007669"/>
    <property type="project" value="UniProtKB-EC"/>
</dbReference>
<dbReference type="NCBIfam" id="NF008909">
    <property type="entry name" value="PRK12273.1"/>
    <property type="match status" value="1"/>
</dbReference>
<dbReference type="InterPro" id="IPR051546">
    <property type="entry name" value="Aspartate_Ammonia-Lyase"/>
</dbReference>
<name>Q311D6_OLEA2</name>
<dbReference type="RefSeq" id="WP_011367611.1">
    <property type="nucleotide sequence ID" value="NC_007519.1"/>
</dbReference>
<dbReference type="InterPro" id="IPR022761">
    <property type="entry name" value="Fumarate_lyase_N"/>
</dbReference>
<dbReference type="EC" id="4.3.1.1" evidence="4"/>
<dbReference type="PANTHER" id="PTHR42696:SF2">
    <property type="entry name" value="ASPARTATE AMMONIA-LYASE"/>
    <property type="match status" value="1"/>
</dbReference>
<feature type="domain" description="Fumarate lyase N-terminal" evidence="2">
    <location>
        <begin position="11"/>
        <end position="342"/>
    </location>
</feature>
<dbReference type="EMBL" id="CP000112">
    <property type="protein sequence ID" value="ABB38460.1"/>
    <property type="molecule type" value="Genomic_DNA"/>
</dbReference>
<dbReference type="GO" id="GO:0006531">
    <property type="term" value="P:aspartate metabolic process"/>
    <property type="evidence" value="ECO:0007669"/>
    <property type="project" value="TreeGrafter"/>
</dbReference>
<evidence type="ECO:0000259" key="3">
    <source>
        <dbReference type="Pfam" id="PF10415"/>
    </source>
</evidence>
<feature type="domain" description="Fumarase C C-terminal" evidence="3">
    <location>
        <begin position="409"/>
        <end position="460"/>
    </location>
</feature>
<dbReference type="HOGENOM" id="CLU_021594_4_1_7"/>
<protein>
    <submittedName>
        <fullName evidence="4">Aspartate ammonia-lyase</fullName>
        <ecNumber evidence="4">4.3.1.1</ecNumber>
    </submittedName>
</protein>
<dbReference type="FunFam" id="1.20.200.10:FF:000001">
    <property type="entry name" value="Fumarate hydratase, mitochondrial"/>
    <property type="match status" value="1"/>
</dbReference>
<dbReference type="InterPro" id="IPR000362">
    <property type="entry name" value="Fumarate_lyase_fam"/>
</dbReference>
<dbReference type="SUPFAM" id="SSF48557">
    <property type="entry name" value="L-aspartase-like"/>
    <property type="match status" value="1"/>
</dbReference>
<dbReference type="InterPro" id="IPR024083">
    <property type="entry name" value="Fumarase/histidase_N"/>
</dbReference>
<accession>Q311D6</accession>
<evidence type="ECO:0000256" key="1">
    <source>
        <dbReference type="ARBA" id="ARBA00023239"/>
    </source>
</evidence>
<dbReference type="InterPro" id="IPR020557">
    <property type="entry name" value="Fumarate_lyase_CS"/>
</dbReference>
<proteinExistence type="predicted"/>
<dbReference type="CDD" id="cd01357">
    <property type="entry name" value="Aspartase"/>
    <property type="match status" value="1"/>
</dbReference>
<dbReference type="PRINTS" id="PR00149">
    <property type="entry name" value="FUMRATELYASE"/>
</dbReference>
<keyword evidence="1 4" id="KW-0456">Lyase</keyword>
<dbReference type="Pfam" id="PF00206">
    <property type="entry name" value="Lyase_1"/>
    <property type="match status" value="1"/>
</dbReference>
<dbReference type="KEGG" id="dde:Dde_1663"/>
<dbReference type="Pfam" id="PF10415">
    <property type="entry name" value="FumaraseC_C"/>
    <property type="match status" value="1"/>
</dbReference>
<dbReference type="Proteomes" id="UP000002710">
    <property type="component" value="Chromosome"/>
</dbReference>
<dbReference type="Gene3D" id="1.10.40.30">
    <property type="entry name" value="Fumarase/aspartase (C-terminal domain)"/>
    <property type="match status" value="1"/>
</dbReference>
<organism evidence="4 5">
    <name type="scientific">Oleidesulfovibrio alaskensis (strain ATCC BAA-1058 / DSM 17464 / G20)</name>
    <name type="common">Desulfovibrio alaskensis</name>
    <dbReference type="NCBI Taxonomy" id="207559"/>
    <lineage>
        <taxon>Bacteria</taxon>
        <taxon>Pseudomonadati</taxon>
        <taxon>Thermodesulfobacteriota</taxon>
        <taxon>Desulfovibrionia</taxon>
        <taxon>Desulfovibrionales</taxon>
        <taxon>Desulfovibrionaceae</taxon>
        <taxon>Oleidesulfovibrio</taxon>
    </lineage>
</organism>
<dbReference type="PROSITE" id="PS00163">
    <property type="entry name" value="FUMARATE_LYASES"/>
    <property type="match status" value="1"/>
</dbReference>
<evidence type="ECO:0000313" key="5">
    <source>
        <dbReference type="Proteomes" id="UP000002710"/>
    </source>
</evidence>
<evidence type="ECO:0000259" key="2">
    <source>
        <dbReference type="Pfam" id="PF00206"/>
    </source>
</evidence>
<reference evidence="4 5" key="1">
    <citation type="journal article" date="2011" name="J. Bacteriol.">
        <title>Complete genome sequence and updated annotation of Desulfovibrio alaskensis G20.</title>
        <authorList>
            <person name="Hauser L.J."/>
            <person name="Land M.L."/>
            <person name="Brown S.D."/>
            <person name="Larimer F."/>
            <person name="Keller K.L."/>
            <person name="Rapp-Giles B.J."/>
            <person name="Price M.N."/>
            <person name="Lin M."/>
            <person name="Bruce D.C."/>
            <person name="Detter J.C."/>
            <person name="Tapia R."/>
            <person name="Han C.S."/>
            <person name="Goodwin L.A."/>
            <person name="Cheng J.F."/>
            <person name="Pitluck S."/>
            <person name="Copeland A."/>
            <person name="Lucas S."/>
            <person name="Nolan M."/>
            <person name="Lapidus A.L."/>
            <person name="Palumbo A.V."/>
            <person name="Wall J.D."/>
        </authorList>
    </citation>
    <scope>NUCLEOTIDE SEQUENCE [LARGE SCALE GENOMIC DNA]</scope>
    <source>
        <strain evidence="5">ATCC BAA 1058 / DSM 17464 / G20</strain>
    </source>
</reference>
<dbReference type="PANTHER" id="PTHR42696">
    <property type="entry name" value="ASPARTATE AMMONIA-LYASE"/>
    <property type="match status" value="1"/>
</dbReference>
<dbReference type="STRING" id="207559.Dde_1663"/>
<dbReference type="InterPro" id="IPR008948">
    <property type="entry name" value="L-Aspartase-like"/>
</dbReference>
<dbReference type="FunFam" id="1.10.40.30:FF:000002">
    <property type="entry name" value="Fumarate hydratase class II"/>
    <property type="match status" value="1"/>
</dbReference>
<dbReference type="InterPro" id="IPR018951">
    <property type="entry name" value="Fumarase_C_C"/>
</dbReference>
<gene>
    <name evidence="4" type="ordered locus">Dde_1663</name>
</gene>
<dbReference type="AlphaFoldDB" id="Q311D6"/>
<sequence>MTYRTEHDSLGERKVPAQAYYGIQTLRALENFEITTIPVSHYSRFIQALAVVKKAAAMANMELGELDSAVGEAIIHACKDVRQGKLDDQFVVDVIQGGAGTSVNMNANEVICNRALELSGHEKGRYDIIHPLNHVNLSQSTNDVYPTALRIALVWYSRELLHGLRELRDALSRKGAEFGNVIKMARTQLQDAVPITLGAEFAAYAVTVNEDIDRLEEVMRLLCEVNLGATAVGTGINSVPGYGARACAILADVTGLPISQSANLVEATSDAGAYVTLSGLLKRTSVKLSKICNDLRLMSSGPFTGLHEINLPPVQPGSSIMPGKVNPVIPEVVTQICYQIIGNDMTVTMAAEAGQLELNVFGPIIAFNLFQSLEILTRGVHTLRKRCIEGITANDERCLELLKGSLGVVTALAPAIGYEAAAKVVKQAQETRKPVGQVLDEQGLMTAEEYNELLDPSKMLAPRKLPNRKAAEDK</sequence>
<dbReference type="Gene3D" id="1.10.275.10">
    <property type="entry name" value="Fumarase/aspartase (N-terminal domain)"/>
    <property type="match status" value="1"/>
</dbReference>
<dbReference type="eggNOG" id="COG1027">
    <property type="taxonomic scope" value="Bacteria"/>
</dbReference>
<dbReference type="Gene3D" id="1.20.200.10">
    <property type="entry name" value="Fumarase/aspartase (Central domain)"/>
    <property type="match status" value="1"/>
</dbReference>
<keyword evidence="5" id="KW-1185">Reference proteome</keyword>